<accession>A0A0K2TG78</accession>
<evidence type="ECO:0000313" key="1">
    <source>
        <dbReference type="EMBL" id="CDW25038.1"/>
    </source>
</evidence>
<dbReference type="AlphaFoldDB" id="A0A0K2TG78"/>
<sequence length="43" mass="5161">EDTCVFFPLNQNLEKIYNNINLFIVLQKTDKYSSLLLRAYKHI</sequence>
<reference evidence="1" key="1">
    <citation type="submission" date="2014-05" db="EMBL/GenBank/DDBJ databases">
        <authorList>
            <person name="Chronopoulou M."/>
        </authorList>
    </citation>
    <scope>NUCLEOTIDE SEQUENCE</scope>
    <source>
        <tissue evidence="1">Whole organism</tissue>
    </source>
</reference>
<proteinExistence type="predicted"/>
<name>A0A0K2TG78_LEPSM</name>
<feature type="non-terminal residue" evidence="1">
    <location>
        <position position="1"/>
    </location>
</feature>
<dbReference type="EMBL" id="HACA01007677">
    <property type="protein sequence ID" value="CDW25038.1"/>
    <property type="molecule type" value="Transcribed_RNA"/>
</dbReference>
<protein>
    <submittedName>
        <fullName evidence="1">Uncharacterized protein</fullName>
    </submittedName>
</protein>
<organism evidence="1">
    <name type="scientific">Lepeophtheirus salmonis</name>
    <name type="common">Salmon louse</name>
    <name type="synonym">Caligus salmonis</name>
    <dbReference type="NCBI Taxonomy" id="72036"/>
    <lineage>
        <taxon>Eukaryota</taxon>
        <taxon>Metazoa</taxon>
        <taxon>Ecdysozoa</taxon>
        <taxon>Arthropoda</taxon>
        <taxon>Crustacea</taxon>
        <taxon>Multicrustacea</taxon>
        <taxon>Hexanauplia</taxon>
        <taxon>Copepoda</taxon>
        <taxon>Siphonostomatoida</taxon>
        <taxon>Caligidae</taxon>
        <taxon>Lepeophtheirus</taxon>
    </lineage>
</organism>